<dbReference type="GO" id="GO:0035269">
    <property type="term" value="P:protein O-linked glycosylation via mannose"/>
    <property type="evidence" value="ECO:0007669"/>
    <property type="project" value="TreeGrafter"/>
</dbReference>
<evidence type="ECO:0000256" key="4">
    <source>
        <dbReference type="ARBA" id="ARBA00022989"/>
    </source>
</evidence>
<gene>
    <name evidence="8" type="ORF">PPAR1163_LOCUS15622</name>
</gene>
<dbReference type="Pfam" id="PF13896">
    <property type="entry name" value="Glyco_transf_49"/>
    <property type="match status" value="1"/>
</dbReference>
<evidence type="ECO:0000313" key="8">
    <source>
        <dbReference type="EMBL" id="CAD9257251.1"/>
    </source>
</evidence>
<feature type="compositionally biased region" description="Pro residues" evidence="7">
    <location>
        <begin position="169"/>
        <end position="181"/>
    </location>
</feature>
<dbReference type="GO" id="GO:0016020">
    <property type="term" value="C:membrane"/>
    <property type="evidence" value="ECO:0007669"/>
    <property type="project" value="UniProtKB-SubCell"/>
</dbReference>
<dbReference type="GO" id="GO:0015020">
    <property type="term" value="F:glucuronosyltransferase activity"/>
    <property type="evidence" value="ECO:0007669"/>
    <property type="project" value="TreeGrafter"/>
</dbReference>
<evidence type="ECO:0000256" key="5">
    <source>
        <dbReference type="ARBA" id="ARBA00023136"/>
    </source>
</evidence>
<dbReference type="InterPro" id="IPR051292">
    <property type="entry name" value="Xyl/GlcA_transferase"/>
</dbReference>
<evidence type="ECO:0000256" key="6">
    <source>
        <dbReference type="ARBA" id="ARBA00023180"/>
    </source>
</evidence>
<dbReference type="GO" id="GO:0042285">
    <property type="term" value="F:xylosyltransferase activity"/>
    <property type="evidence" value="ECO:0007669"/>
    <property type="project" value="TreeGrafter"/>
</dbReference>
<name>A0A7S1U5F8_9STRA</name>
<dbReference type="EMBL" id="HBGJ01024418">
    <property type="protein sequence ID" value="CAD9257251.1"/>
    <property type="molecule type" value="Transcribed_RNA"/>
</dbReference>
<protein>
    <submittedName>
        <fullName evidence="8">Uncharacterized protein</fullName>
    </submittedName>
</protein>
<dbReference type="AlphaFoldDB" id="A0A7S1U5F8"/>
<keyword evidence="3" id="KW-0735">Signal-anchor</keyword>
<dbReference type="PANTHER" id="PTHR12270">
    <property type="entry name" value="GLYCOSYLTRANSFERASE-RELATED"/>
    <property type="match status" value="1"/>
</dbReference>
<organism evidence="8">
    <name type="scientific">Phaeomonas parva</name>
    <dbReference type="NCBI Taxonomy" id="124430"/>
    <lineage>
        <taxon>Eukaryota</taxon>
        <taxon>Sar</taxon>
        <taxon>Stramenopiles</taxon>
        <taxon>Ochrophyta</taxon>
        <taxon>Pinguiophyceae</taxon>
        <taxon>Pinguiochrysidales</taxon>
        <taxon>Pinguiochrysidaceae</taxon>
        <taxon>Phaeomonas</taxon>
    </lineage>
</organism>
<keyword evidence="5" id="KW-0472">Membrane</keyword>
<comment type="subcellular location">
    <subcellularLocation>
        <location evidence="1">Membrane</location>
        <topology evidence="1">Single-pass type II membrane protein</topology>
    </subcellularLocation>
</comment>
<evidence type="ECO:0000256" key="3">
    <source>
        <dbReference type="ARBA" id="ARBA00022968"/>
    </source>
</evidence>
<proteinExistence type="predicted"/>
<keyword evidence="6" id="KW-0325">Glycoprotein</keyword>
<evidence type="ECO:0000256" key="7">
    <source>
        <dbReference type="SAM" id="MobiDB-lite"/>
    </source>
</evidence>
<feature type="region of interest" description="Disordered" evidence="7">
    <location>
        <begin position="161"/>
        <end position="183"/>
    </location>
</feature>
<sequence length="233" mass="25332">MDELRDCVASGAAEGFHASHFPAGHSPTDFPRFLRCGEDWAAAYDVAYAPCFEPCVVLRIKDVPLYDERFAGYGMNKVSHLAAVARATGGLFTVVPGAFVVAEAHPRSEAWHRIYGEKTDSAKCRRLALKGLYRKFLQELKRGEGPTLGRFAAAQQRKLLEQEEQAEPGPSPKPKPNPKPNAKPALVINEKLVRALLEGLCGVNPELKEAAAAALTHFMLLTEQGAPQGEAQA</sequence>
<accession>A0A7S1U5F8</accession>
<keyword evidence="4" id="KW-1133">Transmembrane helix</keyword>
<dbReference type="PANTHER" id="PTHR12270:SF52">
    <property type="entry name" value="GLYCOSYLTRANSFERASE-LIKE PROTEIN GNT13-RELATED"/>
    <property type="match status" value="1"/>
</dbReference>
<keyword evidence="2" id="KW-0812">Transmembrane</keyword>
<reference evidence="8" key="1">
    <citation type="submission" date="2021-01" db="EMBL/GenBank/DDBJ databases">
        <authorList>
            <person name="Corre E."/>
            <person name="Pelletier E."/>
            <person name="Niang G."/>
            <person name="Scheremetjew M."/>
            <person name="Finn R."/>
            <person name="Kale V."/>
            <person name="Holt S."/>
            <person name="Cochrane G."/>
            <person name="Meng A."/>
            <person name="Brown T."/>
            <person name="Cohen L."/>
        </authorList>
    </citation>
    <scope>NUCLEOTIDE SEQUENCE</scope>
    <source>
        <strain evidence="8">CCMP2877</strain>
    </source>
</reference>
<evidence type="ECO:0000256" key="2">
    <source>
        <dbReference type="ARBA" id="ARBA00022692"/>
    </source>
</evidence>
<evidence type="ECO:0000256" key="1">
    <source>
        <dbReference type="ARBA" id="ARBA00004606"/>
    </source>
</evidence>